<reference evidence="2" key="1">
    <citation type="submission" date="2019-09" db="EMBL/GenBank/DDBJ databases">
        <title>Draft genome information of white flower Hibiscus syriacus.</title>
        <authorList>
            <person name="Kim Y.-M."/>
        </authorList>
    </citation>
    <scope>NUCLEOTIDE SEQUENCE [LARGE SCALE GENOMIC DNA]</scope>
    <source>
        <strain evidence="2">YM2019G1</strain>
    </source>
</reference>
<evidence type="ECO:0000313" key="2">
    <source>
        <dbReference type="EMBL" id="KAE8679085.1"/>
    </source>
</evidence>
<protein>
    <submittedName>
        <fullName evidence="2">Uncharacterized protein</fullName>
    </submittedName>
</protein>
<accession>A0A6A2Y9U3</accession>
<name>A0A6A2Y9U3_HIBSY</name>
<dbReference type="Proteomes" id="UP000436088">
    <property type="component" value="Unassembled WGS sequence"/>
</dbReference>
<evidence type="ECO:0000313" key="3">
    <source>
        <dbReference type="Proteomes" id="UP000436088"/>
    </source>
</evidence>
<dbReference type="EMBL" id="VEPZ02001331">
    <property type="protein sequence ID" value="KAE8679085.1"/>
    <property type="molecule type" value="Genomic_DNA"/>
</dbReference>
<organism evidence="2 3">
    <name type="scientific">Hibiscus syriacus</name>
    <name type="common">Rose of Sharon</name>
    <dbReference type="NCBI Taxonomy" id="106335"/>
    <lineage>
        <taxon>Eukaryota</taxon>
        <taxon>Viridiplantae</taxon>
        <taxon>Streptophyta</taxon>
        <taxon>Embryophyta</taxon>
        <taxon>Tracheophyta</taxon>
        <taxon>Spermatophyta</taxon>
        <taxon>Magnoliopsida</taxon>
        <taxon>eudicotyledons</taxon>
        <taxon>Gunneridae</taxon>
        <taxon>Pentapetalae</taxon>
        <taxon>rosids</taxon>
        <taxon>malvids</taxon>
        <taxon>Malvales</taxon>
        <taxon>Malvaceae</taxon>
        <taxon>Malvoideae</taxon>
        <taxon>Hibiscus</taxon>
    </lineage>
</organism>
<dbReference type="AlphaFoldDB" id="A0A6A2Y9U3"/>
<comment type="caution">
    <text evidence="2">The sequence shown here is derived from an EMBL/GenBank/DDBJ whole genome shotgun (WGS) entry which is preliminary data.</text>
</comment>
<keyword evidence="3" id="KW-1185">Reference proteome</keyword>
<proteinExistence type="predicted"/>
<feature type="region of interest" description="Disordered" evidence="1">
    <location>
        <begin position="1"/>
        <end position="32"/>
    </location>
</feature>
<gene>
    <name evidence="2" type="ORF">F3Y22_tig00111402pilonHSYRG00792</name>
</gene>
<evidence type="ECO:0000256" key="1">
    <source>
        <dbReference type="SAM" id="MobiDB-lite"/>
    </source>
</evidence>
<sequence length="265" mass="29560">MPGARIHPYHQQRPPVQAPPPSAVASSLPSHPSHHDVVHTIFIAGLPEDVKERELQNLLRWLPVAAKDALHEMVSDVKLKSLLHIEMVKNNLVVKSGILTDYDAFDMHGCYPVPPVLPMPNPTPVAPQSIYVPVKTGCYYEKSVADIVHDGTKESTTKGKSSTVVHRKSGMEVVSRNNHSEVEGVVDDDKLLELNKWGYLLAIDESCQSPLFFDRAKIQVLTKVHVRINETLKLKAGDNSFKIMVHEIEPSFKPNSWVPDEVNSH</sequence>